<dbReference type="Pfam" id="PF02594">
    <property type="entry name" value="DUF167"/>
    <property type="match status" value="1"/>
</dbReference>
<dbReference type="AlphaFoldDB" id="A0A7C3WNU4"/>
<reference evidence="3" key="1">
    <citation type="journal article" date="2020" name="mSystems">
        <title>Genome- and Community-Level Interaction Insights into Carbon Utilization and Element Cycling Functions of Hydrothermarchaeota in Hydrothermal Sediment.</title>
        <authorList>
            <person name="Zhou Z."/>
            <person name="Liu Y."/>
            <person name="Xu W."/>
            <person name="Pan J."/>
            <person name="Luo Z.H."/>
            <person name="Li M."/>
        </authorList>
    </citation>
    <scope>NUCLEOTIDE SEQUENCE [LARGE SCALE GENOMIC DNA]</scope>
    <source>
        <strain evidence="3">SpSt-776</strain>
    </source>
</reference>
<dbReference type="InterPro" id="IPR036591">
    <property type="entry name" value="YggU-like_sf"/>
</dbReference>
<dbReference type="InterPro" id="IPR003746">
    <property type="entry name" value="DUF167"/>
</dbReference>
<proteinExistence type="inferred from homology"/>
<gene>
    <name evidence="3" type="ORF">ENV62_10320</name>
</gene>
<organism evidence="3">
    <name type="scientific">Desulfobacca acetoxidans</name>
    <dbReference type="NCBI Taxonomy" id="60893"/>
    <lineage>
        <taxon>Bacteria</taxon>
        <taxon>Pseudomonadati</taxon>
        <taxon>Thermodesulfobacteriota</taxon>
        <taxon>Desulfobaccia</taxon>
        <taxon>Desulfobaccales</taxon>
        <taxon>Desulfobaccaceae</taxon>
        <taxon>Desulfobacca</taxon>
    </lineage>
</organism>
<dbReference type="PANTHER" id="PTHR13420">
    <property type="entry name" value="UPF0235 PROTEIN C15ORF40"/>
    <property type="match status" value="1"/>
</dbReference>
<dbReference type="HAMAP" id="MF_00634">
    <property type="entry name" value="UPF0235"/>
    <property type="match status" value="1"/>
</dbReference>
<name>A0A7C3WNU4_9BACT</name>
<dbReference type="SMART" id="SM01152">
    <property type="entry name" value="DUF167"/>
    <property type="match status" value="1"/>
</dbReference>
<dbReference type="EMBL" id="DTHB01000059">
    <property type="protein sequence ID" value="HGB15612.1"/>
    <property type="molecule type" value="Genomic_DNA"/>
</dbReference>
<dbReference type="PANTHER" id="PTHR13420:SF7">
    <property type="entry name" value="UPF0235 PROTEIN C15ORF40"/>
    <property type="match status" value="1"/>
</dbReference>
<dbReference type="Gene3D" id="3.30.1200.10">
    <property type="entry name" value="YggU-like"/>
    <property type="match status" value="1"/>
</dbReference>
<comment type="similarity">
    <text evidence="1 2">Belongs to the UPF0235 family.</text>
</comment>
<dbReference type="NCBIfam" id="TIGR00251">
    <property type="entry name" value="DUF167 family protein"/>
    <property type="match status" value="1"/>
</dbReference>
<accession>A0A7C3WNU4</accession>
<dbReference type="GO" id="GO:0005737">
    <property type="term" value="C:cytoplasm"/>
    <property type="evidence" value="ECO:0007669"/>
    <property type="project" value="TreeGrafter"/>
</dbReference>
<sequence>MTDYIRPTCQGYVLLVHVVPGASRTEIAGLHGGRLRIRVAAPPEKGAANQELLKFLARRLGLPQKALHLQGGQSRAKTVVIHDLSPETGVKLKGLLADSG</sequence>
<evidence type="ECO:0000256" key="1">
    <source>
        <dbReference type="ARBA" id="ARBA00010364"/>
    </source>
</evidence>
<evidence type="ECO:0000313" key="3">
    <source>
        <dbReference type="EMBL" id="HGB15612.1"/>
    </source>
</evidence>
<protein>
    <recommendedName>
        <fullName evidence="2">UPF0235 protein ENV62_10320</fullName>
    </recommendedName>
</protein>
<evidence type="ECO:0000256" key="2">
    <source>
        <dbReference type="HAMAP-Rule" id="MF_00634"/>
    </source>
</evidence>
<comment type="caution">
    <text evidence="3">The sequence shown here is derived from an EMBL/GenBank/DDBJ whole genome shotgun (WGS) entry which is preliminary data.</text>
</comment>
<dbReference type="SUPFAM" id="SSF69786">
    <property type="entry name" value="YggU-like"/>
    <property type="match status" value="1"/>
</dbReference>